<feature type="transmembrane region" description="Helical" evidence="1">
    <location>
        <begin position="29"/>
        <end position="50"/>
    </location>
</feature>
<dbReference type="EMBL" id="JAJEPS010000013">
    <property type="protein sequence ID" value="MCC2126958.1"/>
    <property type="molecule type" value="Genomic_DNA"/>
</dbReference>
<keyword evidence="1" id="KW-0472">Membrane</keyword>
<evidence type="ECO:0000313" key="2">
    <source>
        <dbReference type="EMBL" id="MCC2126958.1"/>
    </source>
</evidence>
<dbReference type="AlphaFoldDB" id="A0AAE3A9L8"/>
<organism evidence="2 3">
    <name type="scientific">Hominiventricola filiformis</name>
    <dbReference type="NCBI Taxonomy" id="2885352"/>
    <lineage>
        <taxon>Bacteria</taxon>
        <taxon>Bacillati</taxon>
        <taxon>Bacillota</taxon>
        <taxon>Clostridia</taxon>
        <taxon>Lachnospirales</taxon>
        <taxon>Lachnospiraceae</taxon>
        <taxon>Hominiventricola</taxon>
    </lineage>
</organism>
<evidence type="ECO:0000256" key="1">
    <source>
        <dbReference type="SAM" id="Phobius"/>
    </source>
</evidence>
<keyword evidence="1" id="KW-0812">Transmembrane</keyword>
<reference evidence="2 3" key="1">
    <citation type="submission" date="2021-10" db="EMBL/GenBank/DDBJ databases">
        <title>Anaerobic single-cell dispensing facilitates the cultivation of human gut bacteria.</title>
        <authorList>
            <person name="Afrizal A."/>
        </authorList>
    </citation>
    <scope>NUCLEOTIDE SEQUENCE [LARGE SCALE GENOMIC DNA]</scope>
    <source>
        <strain evidence="2 3">CLA-AA-H276</strain>
    </source>
</reference>
<accession>A0AAE3A9L8</accession>
<feature type="transmembrane region" description="Helical" evidence="1">
    <location>
        <begin position="176"/>
        <end position="198"/>
    </location>
</feature>
<gene>
    <name evidence="2" type="ORF">LKD36_12350</name>
</gene>
<name>A0AAE3A9L8_9FIRM</name>
<dbReference type="RefSeq" id="WP_270458618.1">
    <property type="nucleotide sequence ID" value="NZ_JAJEPS010000013.1"/>
</dbReference>
<feature type="transmembrane region" description="Helical" evidence="1">
    <location>
        <begin position="150"/>
        <end position="170"/>
    </location>
</feature>
<keyword evidence="1" id="KW-1133">Transmembrane helix</keyword>
<feature type="transmembrane region" description="Helical" evidence="1">
    <location>
        <begin position="5"/>
        <end position="23"/>
    </location>
</feature>
<sequence>MRARISVGIIFLAPWLLELYLLIPEINSISSTLIVGIITYGLCNIIIVYCRLPGVKAMKKCFPNLLPAQEALLPSNHYIDSITKHRYYHFFSEHMQDFKIFPSDSEMTPYVSSAVTWLISQTRDSSKFPLITEENINFGFTYNLLGLKPYGIVLSIVGIIINLMLLYPYFPNFTNCSKIMACLIVNLLFLLLWIFVITQQLVISAGRKYARALLSACDSNLWD</sequence>
<keyword evidence="3" id="KW-1185">Reference proteome</keyword>
<proteinExistence type="predicted"/>
<dbReference type="Proteomes" id="UP001198220">
    <property type="component" value="Unassembled WGS sequence"/>
</dbReference>
<protein>
    <submittedName>
        <fullName evidence="2">Uncharacterized protein</fullName>
    </submittedName>
</protein>
<evidence type="ECO:0000313" key="3">
    <source>
        <dbReference type="Proteomes" id="UP001198220"/>
    </source>
</evidence>
<comment type="caution">
    <text evidence="2">The sequence shown here is derived from an EMBL/GenBank/DDBJ whole genome shotgun (WGS) entry which is preliminary data.</text>
</comment>